<dbReference type="InterPro" id="IPR008271">
    <property type="entry name" value="Ser/Thr_kinase_AS"/>
</dbReference>
<dbReference type="Proteomes" id="UP000694392">
    <property type="component" value="Unplaced"/>
</dbReference>
<protein>
    <recommendedName>
        <fullName evidence="3">non-specific serine/threonine protein kinase</fullName>
        <ecNumber evidence="3">2.7.11.1</ecNumber>
    </recommendedName>
</protein>
<dbReference type="AlphaFoldDB" id="A0A8D0GYQ0"/>
<evidence type="ECO:0000256" key="5">
    <source>
        <dbReference type="ARBA" id="ARBA00022679"/>
    </source>
</evidence>
<comment type="cofactor">
    <cofactor evidence="1">
        <name>Mg(2+)</name>
        <dbReference type="ChEBI" id="CHEBI:18420"/>
    </cofactor>
</comment>
<evidence type="ECO:0000256" key="3">
    <source>
        <dbReference type="ARBA" id="ARBA00012513"/>
    </source>
</evidence>
<evidence type="ECO:0000256" key="8">
    <source>
        <dbReference type="ARBA" id="ARBA00022777"/>
    </source>
</evidence>
<evidence type="ECO:0000256" key="11">
    <source>
        <dbReference type="ARBA" id="ARBA00047899"/>
    </source>
</evidence>
<dbReference type="InterPro" id="IPR011009">
    <property type="entry name" value="Kinase-like_dom_sf"/>
</dbReference>
<keyword evidence="17" id="KW-1185">Reference proteome</keyword>
<dbReference type="Ensembl" id="ENSSPUT00000012765.1">
    <property type="protein sequence ID" value="ENSSPUP00000011970.1"/>
    <property type="gene ID" value="ENSSPUG00000009170.1"/>
</dbReference>
<evidence type="ECO:0000256" key="1">
    <source>
        <dbReference type="ARBA" id="ARBA00001946"/>
    </source>
</evidence>
<reference evidence="16" key="1">
    <citation type="submission" date="2025-08" db="UniProtKB">
        <authorList>
            <consortium name="Ensembl"/>
        </authorList>
    </citation>
    <scope>IDENTIFICATION</scope>
</reference>
<dbReference type="GeneTree" id="ENSGT00940000160136"/>
<evidence type="ECO:0000256" key="14">
    <source>
        <dbReference type="RuleBase" id="RU000304"/>
    </source>
</evidence>
<comment type="similarity">
    <text evidence="2">Belongs to the protein kinase superfamily. NEK Ser/Thr protein kinase family. NIMA subfamily.</text>
</comment>
<keyword evidence="4 14" id="KW-0723">Serine/threonine-protein kinase</keyword>
<dbReference type="OMA" id="NSSHYIC"/>
<dbReference type="PROSITE" id="PS00108">
    <property type="entry name" value="PROTEIN_KINASE_ST"/>
    <property type="match status" value="1"/>
</dbReference>
<dbReference type="PANTHER" id="PTHR44899:SF1">
    <property type="entry name" value="SERINE_THREONINE-PROTEIN KINASE NEK5"/>
    <property type="match status" value="1"/>
</dbReference>
<evidence type="ECO:0000256" key="13">
    <source>
        <dbReference type="PROSITE-ProRule" id="PRU10141"/>
    </source>
</evidence>
<dbReference type="FunFam" id="3.30.200.20:FF:000097">
    <property type="entry name" value="Probable serine/threonine-protein kinase nek1"/>
    <property type="match status" value="1"/>
</dbReference>
<gene>
    <name evidence="16" type="primary">NEK5</name>
</gene>
<dbReference type="GO" id="GO:0051155">
    <property type="term" value="P:positive regulation of striated muscle cell differentiation"/>
    <property type="evidence" value="ECO:0007669"/>
    <property type="project" value="Ensembl"/>
</dbReference>
<dbReference type="InterPro" id="IPR000719">
    <property type="entry name" value="Prot_kinase_dom"/>
</dbReference>
<dbReference type="FunFam" id="1.10.510.10:FF:000172">
    <property type="entry name" value="serine/threonine-protein kinase Nek1 isoform X1"/>
    <property type="match status" value="1"/>
</dbReference>
<evidence type="ECO:0000256" key="9">
    <source>
        <dbReference type="ARBA" id="ARBA00022840"/>
    </source>
</evidence>
<dbReference type="EC" id="2.7.11.1" evidence="3"/>
<feature type="binding site" evidence="13">
    <location>
        <position position="43"/>
    </location>
    <ligand>
        <name>ATP</name>
        <dbReference type="ChEBI" id="CHEBI:30616"/>
    </ligand>
</feature>
<keyword evidence="5" id="KW-0808">Transferase</keyword>
<dbReference type="GO" id="GO:0005524">
    <property type="term" value="F:ATP binding"/>
    <property type="evidence" value="ECO:0007669"/>
    <property type="project" value="UniProtKB-UniRule"/>
</dbReference>
<evidence type="ECO:0000313" key="16">
    <source>
        <dbReference type="Ensembl" id="ENSSPUP00000011970.1"/>
    </source>
</evidence>
<dbReference type="InterPro" id="IPR051131">
    <property type="entry name" value="NEK_Ser/Thr_kinase_NIMA"/>
</dbReference>
<dbReference type="GO" id="GO:0004674">
    <property type="term" value="F:protein serine/threonine kinase activity"/>
    <property type="evidence" value="ECO:0007669"/>
    <property type="project" value="UniProtKB-KW"/>
</dbReference>
<dbReference type="Gene3D" id="1.10.510.10">
    <property type="entry name" value="Transferase(Phosphotransferase) domain 1"/>
    <property type="match status" value="1"/>
</dbReference>
<comment type="catalytic activity">
    <reaction evidence="11">
        <text>L-threonyl-[protein] + ATP = O-phospho-L-threonyl-[protein] + ADP + H(+)</text>
        <dbReference type="Rhea" id="RHEA:46608"/>
        <dbReference type="Rhea" id="RHEA-COMP:11060"/>
        <dbReference type="Rhea" id="RHEA-COMP:11605"/>
        <dbReference type="ChEBI" id="CHEBI:15378"/>
        <dbReference type="ChEBI" id="CHEBI:30013"/>
        <dbReference type="ChEBI" id="CHEBI:30616"/>
        <dbReference type="ChEBI" id="CHEBI:61977"/>
        <dbReference type="ChEBI" id="CHEBI:456216"/>
        <dbReference type="EC" id="2.7.11.1"/>
    </reaction>
</comment>
<dbReference type="Pfam" id="PF00069">
    <property type="entry name" value="Pkinase"/>
    <property type="match status" value="1"/>
</dbReference>
<evidence type="ECO:0000256" key="6">
    <source>
        <dbReference type="ARBA" id="ARBA00022723"/>
    </source>
</evidence>
<keyword evidence="7 13" id="KW-0547">Nucleotide-binding</keyword>
<organism evidence="16 17">
    <name type="scientific">Sphenodon punctatus</name>
    <name type="common">Tuatara</name>
    <name type="synonym">Hatteria punctata</name>
    <dbReference type="NCBI Taxonomy" id="8508"/>
    <lineage>
        <taxon>Eukaryota</taxon>
        <taxon>Metazoa</taxon>
        <taxon>Chordata</taxon>
        <taxon>Craniata</taxon>
        <taxon>Vertebrata</taxon>
        <taxon>Euteleostomi</taxon>
        <taxon>Lepidosauria</taxon>
        <taxon>Sphenodontia</taxon>
        <taxon>Sphenodontidae</taxon>
        <taxon>Sphenodon</taxon>
    </lineage>
</organism>
<dbReference type="Gene3D" id="3.30.200.20">
    <property type="entry name" value="Phosphorylase Kinase, domain 1"/>
    <property type="match status" value="1"/>
</dbReference>
<dbReference type="PANTHER" id="PTHR44899">
    <property type="entry name" value="CAMK FAMILY PROTEIN KINASE"/>
    <property type="match status" value="1"/>
</dbReference>
<evidence type="ECO:0000256" key="10">
    <source>
        <dbReference type="ARBA" id="ARBA00022842"/>
    </source>
</evidence>
<dbReference type="SMART" id="SM00220">
    <property type="entry name" value="S_TKc"/>
    <property type="match status" value="1"/>
</dbReference>
<keyword evidence="8" id="KW-0418">Kinase</keyword>
<dbReference type="PROSITE" id="PS00107">
    <property type="entry name" value="PROTEIN_KINASE_ATP"/>
    <property type="match status" value="1"/>
</dbReference>
<keyword evidence="10" id="KW-0460">Magnesium</keyword>
<accession>A0A8D0GYQ0</accession>
<evidence type="ECO:0000256" key="7">
    <source>
        <dbReference type="ARBA" id="ARBA00022741"/>
    </source>
</evidence>
<dbReference type="GO" id="GO:0046872">
    <property type="term" value="F:metal ion binding"/>
    <property type="evidence" value="ECO:0007669"/>
    <property type="project" value="UniProtKB-KW"/>
</dbReference>
<sequence length="449" mass="51702">MDKYEIIKMIGEGAFGKIFLVKGKMDNQQCVIKDINLTKMPMKEKEASQKEVTLLARMKHPNIVTFYGSFQEKNSLYIVMEFCDGGDLMRRINMQCGVPFDEDQILGWFVQISLGLKHIHDRKVLHRDVKAQNIFLSNNGMVAKLGDFGIARMLNNAELWFCFARTCVGTPYYLSPEICENRPYNNKTDIWSLGCVLYELCTLKHPFEGNSLYQLVLKICRGHFIPVSPKYSYDLRILMSQLFKISPRDRPSINSILKKPFLEKRIKKHLYLKTPVLFLNNCKRACMNKYSNLSAIQQEYLRELQKIRQQYHSEVKEIRFKAGALEVKPEANSSHYICNSRCDHIKADLQFAGEVDGATENRSQWQAGAPQTLLNFLADADVTSVCPTMDEEELAGQVVVMAQETPENRRKWNPECPKTLMNMLAKAEWPNDSSCTEEEESGKRFVTIN</sequence>
<evidence type="ECO:0000256" key="4">
    <source>
        <dbReference type="ARBA" id="ARBA00022527"/>
    </source>
</evidence>
<dbReference type="InterPro" id="IPR017441">
    <property type="entry name" value="Protein_kinase_ATP_BS"/>
</dbReference>
<keyword evidence="6" id="KW-0479">Metal-binding</keyword>
<evidence type="ECO:0000259" key="15">
    <source>
        <dbReference type="PROSITE" id="PS50011"/>
    </source>
</evidence>
<keyword evidence="9 13" id="KW-0067">ATP-binding</keyword>
<dbReference type="SUPFAM" id="SSF56112">
    <property type="entry name" value="Protein kinase-like (PK-like)"/>
    <property type="match status" value="1"/>
</dbReference>
<name>A0A8D0GYQ0_SPHPU</name>
<dbReference type="PROSITE" id="PS50011">
    <property type="entry name" value="PROTEIN_KINASE_DOM"/>
    <property type="match status" value="1"/>
</dbReference>
<comment type="catalytic activity">
    <reaction evidence="12">
        <text>L-seryl-[protein] + ATP = O-phospho-L-seryl-[protein] + ADP + H(+)</text>
        <dbReference type="Rhea" id="RHEA:17989"/>
        <dbReference type="Rhea" id="RHEA-COMP:9863"/>
        <dbReference type="Rhea" id="RHEA-COMP:11604"/>
        <dbReference type="ChEBI" id="CHEBI:15378"/>
        <dbReference type="ChEBI" id="CHEBI:29999"/>
        <dbReference type="ChEBI" id="CHEBI:30616"/>
        <dbReference type="ChEBI" id="CHEBI:83421"/>
        <dbReference type="ChEBI" id="CHEBI:456216"/>
        <dbReference type="EC" id="2.7.11.1"/>
    </reaction>
</comment>
<reference evidence="16" key="2">
    <citation type="submission" date="2025-09" db="UniProtKB">
        <authorList>
            <consortium name="Ensembl"/>
        </authorList>
    </citation>
    <scope>IDENTIFICATION</scope>
</reference>
<evidence type="ECO:0000256" key="2">
    <source>
        <dbReference type="ARBA" id="ARBA00010886"/>
    </source>
</evidence>
<proteinExistence type="inferred from homology"/>
<evidence type="ECO:0000313" key="17">
    <source>
        <dbReference type="Proteomes" id="UP000694392"/>
    </source>
</evidence>
<evidence type="ECO:0000256" key="12">
    <source>
        <dbReference type="ARBA" id="ARBA00048679"/>
    </source>
</evidence>
<feature type="domain" description="Protein kinase" evidence="15">
    <location>
        <begin position="4"/>
        <end position="262"/>
    </location>
</feature>